<gene>
    <name evidence="1" type="ORF">HK16_12630</name>
</gene>
<organism evidence="1 2">
    <name type="scientific">Acetobacter senegalensis</name>
    <dbReference type="NCBI Taxonomy" id="446692"/>
    <lineage>
        <taxon>Bacteria</taxon>
        <taxon>Pseudomonadati</taxon>
        <taxon>Pseudomonadota</taxon>
        <taxon>Alphaproteobacteria</taxon>
        <taxon>Acetobacterales</taxon>
        <taxon>Acetobacteraceae</taxon>
        <taxon>Acetobacter</taxon>
    </lineage>
</organism>
<protein>
    <submittedName>
        <fullName evidence="1">Uncharacterized protein</fullName>
    </submittedName>
</protein>
<sequence>MAQGLPPAKPNRYAFDIKLGTTRSDRQNCAKDFCASCAEDLCLGDLLDAKWLDQAADKAELLARACRQEAARKRKLDHDIAIIPNLKRLVRRLKGQDA</sequence>
<dbReference type="AlphaFoldDB" id="A0A252EHW7"/>
<dbReference type="EMBL" id="JOOZ01000044">
    <property type="protein sequence ID" value="OUL65969.1"/>
    <property type="molecule type" value="Genomic_DNA"/>
</dbReference>
<name>A0A252EHW7_9PROT</name>
<dbReference type="Proteomes" id="UP000195072">
    <property type="component" value="Unassembled WGS sequence"/>
</dbReference>
<comment type="caution">
    <text evidence="1">The sequence shown here is derived from an EMBL/GenBank/DDBJ whole genome shotgun (WGS) entry which is preliminary data.</text>
</comment>
<proteinExistence type="predicted"/>
<accession>A0A252EHW7</accession>
<evidence type="ECO:0000313" key="2">
    <source>
        <dbReference type="Proteomes" id="UP000195072"/>
    </source>
</evidence>
<reference evidence="1 2" key="1">
    <citation type="submission" date="2014-06" db="EMBL/GenBank/DDBJ databases">
        <authorList>
            <person name="Ju J."/>
            <person name="Zhang J."/>
        </authorList>
    </citation>
    <scope>NUCLEOTIDE SEQUENCE [LARGE SCALE GENOMIC DNA]</scope>
    <source>
        <strain evidence="1">DmL_050</strain>
    </source>
</reference>
<evidence type="ECO:0000313" key="1">
    <source>
        <dbReference type="EMBL" id="OUL65969.1"/>
    </source>
</evidence>